<feature type="compositionally biased region" description="Polar residues" evidence="1">
    <location>
        <begin position="475"/>
        <end position="488"/>
    </location>
</feature>
<keyword evidence="3" id="KW-1185">Reference proteome</keyword>
<feature type="region of interest" description="Disordered" evidence="1">
    <location>
        <begin position="283"/>
        <end position="315"/>
    </location>
</feature>
<dbReference type="Gene3D" id="1.10.510.10">
    <property type="entry name" value="Transferase(Phosphotransferase) domain 1"/>
    <property type="match status" value="1"/>
</dbReference>
<keyword evidence="2" id="KW-0418">Kinase</keyword>
<dbReference type="SUPFAM" id="SSF56112">
    <property type="entry name" value="Protein kinase-like (PK-like)"/>
    <property type="match status" value="1"/>
</dbReference>
<sequence length="488" mass="57005">MKNTHEFQPPENIKEFEYANKILCQGAFGVVALYKNKYNDYMAIKVQNNKIYLVDFGSATQYLDDEGGHIAKKEQRQSRGSHEFASIYTQQGIEAARIDDYISAAYSILLLRYGYLPWYKKEVANFTYLDFQDEPQHEQLEEYLDFYLKRETFNLLNISQIKNTQDTIKQKQLQLNGKTVQILKQKENYLKPELDICKITIQKDNSAISSKKLEQNLNNNDELSNKGSNHISRQLNDNAKQISSGQYQNYDENKSELFIQTIPTKQNDAYHNLQISTSQISQKEKNYLPSSNSQENISEFSTSNDVKNSKDTKRGRQDEIIARALQEQINEQYFAEQKKMAQMNIIRQDPQYLRQSSLNSMRSSEKNNEYYKNQLEYSNQSQTNLYHMNNEQNKQRPHSYLRTQNPVNNNNVLKASSKREFFNYDDKTSNTNSQSQKINNNQHMKQQPVNSRPPPSGQAQQSKIISSSLSSSNQPRTFLSNQQIHYYK</sequence>
<evidence type="ECO:0000256" key="1">
    <source>
        <dbReference type="SAM" id="MobiDB-lite"/>
    </source>
</evidence>
<name>A0A078AZY6_STYLE</name>
<protein>
    <submittedName>
        <fullName evidence="2">Protein kinase domain containing protein</fullName>
    </submittedName>
</protein>
<feature type="compositionally biased region" description="Low complexity" evidence="1">
    <location>
        <begin position="457"/>
        <end position="474"/>
    </location>
</feature>
<feature type="compositionally biased region" description="Polar residues" evidence="1">
    <location>
        <begin position="401"/>
        <end position="414"/>
    </location>
</feature>
<feature type="compositionally biased region" description="Basic and acidic residues" evidence="1">
    <location>
        <begin position="417"/>
        <end position="428"/>
    </location>
</feature>
<evidence type="ECO:0000313" key="3">
    <source>
        <dbReference type="Proteomes" id="UP000039865"/>
    </source>
</evidence>
<feature type="region of interest" description="Disordered" evidence="1">
    <location>
        <begin position="392"/>
        <end position="488"/>
    </location>
</feature>
<reference evidence="2 3" key="1">
    <citation type="submission" date="2014-06" db="EMBL/GenBank/DDBJ databases">
        <authorList>
            <person name="Swart Estienne"/>
        </authorList>
    </citation>
    <scope>NUCLEOTIDE SEQUENCE [LARGE SCALE GENOMIC DNA]</scope>
    <source>
        <strain evidence="2 3">130c</strain>
    </source>
</reference>
<dbReference type="OrthoDB" id="5979581at2759"/>
<dbReference type="AlphaFoldDB" id="A0A078AZY6"/>
<dbReference type="EMBL" id="CCKQ01015958">
    <property type="protein sequence ID" value="CDW87809.1"/>
    <property type="molecule type" value="Genomic_DNA"/>
</dbReference>
<dbReference type="GO" id="GO:0016301">
    <property type="term" value="F:kinase activity"/>
    <property type="evidence" value="ECO:0007669"/>
    <property type="project" value="UniProtKB-KW"/>
</dbReference>
<evidence type="ECO:0000313" key="2">
    <source>
        <dbReference type="EMBL" id="CDW87809.1"/>
    </source>
</evidence>
<proteinExistence type="predicted"/>
<dbReference type="Proteomes" id="UP000039865">
    <property type="component" value="Unassembled WGS sequence"/>
</dbReference>
<dbReference type="InParanoid" id="A0A078AZY6"/>
<organism evidence="2 3">
    <name type="scientific">Stylonychia lemnae</name>
    <name type="common">Ciliate</name>
    <dbReference type="NCBI Taxonomy" id="5949"/>
    <lineage>
        <taxon>Eukaryota</taxon>
        <taxon>Sar</taxon>
        <taxon>Alveolata</taxon>
        <taxon>Ciliophora</taxon>
        <taxon>Intramacronucleata</taxon>
        <taxon>Spirotrichea</taxon>
        <taxon>Stichotrichia</taxon>
        <taxon>Sporadotrichida</taxon>
        <taxon>Oxytrichidae</taxon>
        <taxon>Stylonychinae</taxon>
        <taxon>Stylonychia</taxon>
    </lineage>
</organism>
<keyword evidence="2" id="KW-0808">Transferase</keyword>
<feature type="compositionally biased region" description="Polar residues" evidence="1">
    <location>
        <begin position="429"/>
        <end position="450"/>
    </location>
</feature>
<accession>A0A078AZY6</accession>
<gene>
    <name evidence="2" type="primary">Contig36.g43</name>
    <name evidence="2" type="ORF">STYLEM_16922</name>
</gene>
<dbReference type="InterPro" id="IPR011009">
    <property type="entry name" value="Kinase-like_dom_sf"/>
</dbReference>
<feature type="compositionally biased region" description="Polar residues" evidence="1">
    <location>
        <begin position="288"/>
        <end position="306"/>
    </location>
</feature>